<feature type="domain" description="3-hydroxyacyl-CoA dehydrogenase C-terminal" evidence="11">
    <location>
        <begin position="200"/>
        <end position="299"/>
    </location>
</feature>
<evidence type="ECO:0000256" key="7">
    <source>
        <dbReference type="ARBA" id="ARBA00023027"/>
    </source>
</evidence>
<dbReference type="Pfam" id="PF00725">
    <property type="entry name" value="3HCDH"/>
    <property type="match status" value="1"/>
</dbReference>
<dbReference type="PANTHER" id="PTHR48075:SF1">
    <property type="entry name" value="LAMBDA-CRYSTALLIN HOMOLOG"/>
    <property type="match status" value="1"/>
</dbReference>
<dbReference type="PANTHER" id="PTHR48075">
    <property type="entry name" value="3-HYDROXYACYL-COA DEHYDROGENASE FAMILY PROTEIN"/>
    <property type="match status" value="1"/>
</dbReference>
<comment type="caution">
    <text evidence="13">The sequence shown here is derived from an EMBL/GenBank/DDBJ whole genome shotgun (WGS) entry which is preliminary data.</text>
</comment>
<keyword evidence="4" id="KW-0963">Cytoplasm</keyword>
<accession>A0A2U2BM38</accession>
<dbReference type="GO" id="GO:0050104">
    <property type="term" value="F:L-gulonate 3-dehydrogenase activity"/>
    <property type="evidence" value="ECO:0007669"/>
    <property type="project" value="UniProtKB-EC"/>
</dbReference>
<dbReference type="PIRSF" id="PIRSF000105">
    <property type="entry name" value="HCDH"/>
    <property type="match status" value="1"/>
</dbReference>
<evidence type="ECO:0000256" key="9">
    <source>
        <dbReference type="ARBA" id="ARBA00042709"/>
    </source>
</evidence>
<dbReference type="GO" id="GO:0006631">
    <property type="term" value="P:fatty acid metabolic process"/>
    <property type="evidence" value="ECO:0007669"/>
    <property type="project" value="InterPro"/>
</dbReference>
<dbReference type="AlphaFoldDB" id="A0A2U2BM38"/>
<evidence type="ECO:0000256" key="3">
    <source>
        <dbReference type="ARBA" id="ARBA00011738"/>
    </source>
</evidence>
<dbReference type="InterPro" id="IPR008927">
    <property type="entry name" value="6-PGluconate_DH-like_C_sf"/>
</dbReference>
<dbReference type="NCBIfam" id="NF006125">
    <property type="entry name" value="PRK08269.1"/>
    <property type="match status" value="1"/>
</dbReference>
<evidence type="ECO:0000256" key="2">
    <source>
        <dbReference type="ARBA" id="ARBA00009463"/>
    </source>
</evidence>
<dbReference type="Proteomes" id="UP000245216">
    <property type="component" value="Unassembled WGS sequence"/>
</dbReference>
<dbReference type="EC" id="1.1.1.45" evidence="8"/>
<dbReference type="InterPro" id="IPR006176">
    <property type="entry name" value="3-OHacyl-CoA_DH_NAD-bd"/>
</dbReference>
<feature type="site" description="Important for catalytic activity" evidence="10">
    <location>
        <position position="154"/>
    </location>
</feature>
<evidence type="ECO:0000256" key="5">
    <source>
        <dbReference type="ARBA" id="ARBA00022553"/>
    </source>
</evidence>
<dbReference type="InterPro" id="IPR022694">
    <property type="entry name" value="3-OHacyl-CoA_DH"/>
</dbReference>
<dbReference type="STRING" id="511.UZ73_09115"/>
<evidence type="ECO:0000259" key="12">
    <source>
        <dbReference type="Pfam" id="PF02737"/>
    </source>
</evidence>
<evidence type="ECO:0000256" key="10">
    <source>
        <dbReference type="PIRSR" id="PIRSR000105-1"/>
    </source>
</evidence>
<proteinExistence type="inferred from homology"/>
<evidence type="ECO:0000256" key="4">
    <source>
        <dbReference type="ARBA" id="ARBA00022490"/>
    </source>
</evidence>
<keyword evidence="7" id="KW-0520">NAD</keyword>
<dbReference type="GO" id="GO:0005737">
    <property type="term" value="C:cytoplasm"/>
    <property type="evidence" value="ECO:0007669"/>
    <property type="project" value="UniProtKB-SubCell"/>
</dbReference>
<dbReference type="Pfam" id="PF02737">
    <property type="entry name" value="3HCDH_N"/>
    <property type="match status" value="1"/>
</dbReference>
<dbReference type="EMBL" id="QEXO01000002">
    <property type="protein sequence ID" value="PWE15062.1"/>
    <property type="molecule type" value="Genomic_DNA"/>
</dbReference>
<dbReference type="InterPro" id="IPR006108">
    <property type="entry name" value="3HC_DH_C"/>
</dbReference>
<sequence length="338" mass="36698">MNAPAPIKRIVAVGAGRMGRGIALAYALRGQAVTLLDFKPRQPADSARLEAEIRQELRATLEQLADLGMFAAEQIDGYLACISVAPLSEAAQVLGLADLIYEGVPETREAKTDALGRIGELAQPDALIASTTSTMLASDLAPMLSHPERFLNAHWLNPAFLIPLVEISAHPGTSEQTLSRLQSNLESIGKVPVVCGCHPGFIVPRLQTLIMNEAARMVEEGVASAADIDKATRYGLGFRFASIGVLEFIDYGGNDILYHAGQYLSQNLDPERYAVPDIITRYMESGRNGLRSGQGFHEYPVDQQQAYRRDVLARVLGMLDHIGLAPARAEHLAKETQE</sequence>
<evidence type="ECO:0000256" key="8">
    <source>
        <dbReference type="ARBA" id="ARBA00038962"/>
    </source>
</evidence>
<keyword evidence="5" id="KW-0597">Phosphoprotein</keyword>
<comment type="similarity">
    <text evidence="2">Belongs to the 3-hydroxyacyl-CoA dehydrogenase family.</text>
</comment>
<evidence type="ECO:0000256" key="1">
    <source>
        <dbReference type="ARBA" id="ARBA00004496"/>
    </source>
</evidence>
<reference evidence="13 14" key="1">
    <citation type="submission" date="2018-05" db="EMBL/GenBank/DDBJ databases">
        <title>Genome Sequence of an Efficient Indole-Degrading Bacterium, Alcaligenes sp.YBY.</title>
        <authorList>
            <person name="Yang B."/>
        </authorList>
    </citation>
    <scope>NUCLEOTIDE SEQUENCE [LARGE SCALE GENOMIC DNA]</scope>
    <source>
        <strain evidence="13 14">YBY</strain>
    </source>
</reference>
<comment type="subunit">
    <text evidence="3">Homodimer.</text>
</comment>
<feature type="domain" description="3-hydroxyacyl-CoA dehydrogenase NAD binding" evidence="12">
    <location>
        <begin position="11"/>
        <end position="195"/>
    </location>
</feature>
<dbReference type="Gene3D" id="3.40.50.720">
    <property type="entry name" value="NAD(P)-binding Rossmann-like Domain"/>
    <property type="match status" value="1"/>
</dbReference>
<evidence type="ECO:0000256" key="6">
    <source>
        <dbReference type="ARBA" id="ARBA00023002"/>
    </source>
</evidence>
<evidence type="ECO:0000259" key="11">
    <source>
        <dbReference type="Pfam" id="PF00725"/>
    </source>
</evidence>
<organism evidence="13 14">
    <name type="scientific">Alcaligenes faecalis</name>
    <dbReference type="NCBI Taxonomy" id="511"/>
    <lineage>
        <taxon>Bacteria</taxon>
        <taxon>Pseudomonadati</taxon>
        <taxon>Pseudomonadota</taxon>
        <taxon>Betaproteobacteria</taxon>
        <taxon>Burkholderiales</taxon>
        <taxon>Alcaligenaceae</taxon>
        <taxon>Alcaligenes</taxon>
    </lineage>
</organism>
<comment type="subcellular location">
    <subcellularLocation>
        <location evidence="1">Cytoplasm</location>
    </subcellularLocation>
</comment>
<gene>
    <name evidence="13" type="ORF">DF183_10330</name>
</gene>
<dbReference type="Gene3D" id="1.10.1040.10">
    <property type="entry name" value="N-(1-d-carboxylethyl)-l-norvaline Dehydrogenase, domain 2"/>
    <property type="match status" value="1"/>
</dbReference>
<dbReference type="InterPro" id="IPR013328">
    <property type="entry name" value="6PGD_dom2"/>
</dbReference>
<protein>
    <recommendedName>
        <fullName evidence="9">L-gulonate 3-dehydrogenase</fullName>
        <ecNumber evidence="8">1.1.1.45</ecNumber>
    </recommendedName>
    <alternativeName>
        <fullName evidence="9">L-gulonate 3-dehydrogenase</fullName>
    </alternativeName>
</protein>
<dbReference type="SUPFAM" id="SSF48179">
    <property type="entry name" value="6-phosphogluconate dehydrogenase C-terminal domain-like"/>
    <property type="match status" value="1"/>
</dbReference>
<evidence type="ECO:0000313" key="14">
    <source>
        <dbReference type="Proteomes" id="UP000245216"/>
    </source>
</evidence>
<evidence type="ECO:0000313" key="13">
    <source>
        <dbReference type="EMBL" id="PWE15062.1"/>
    </source>
</evidence>
<dbReference type="RefSeq" id="WP_109089025.1">
    <property type="nucleotide sequence ID" value="NZ_QEXO01000002.1"/>
</dbReference>
<name>A0A2U2BM38_ALCFA</name>
<dbReference type="SUPFAM" id="SSF51735">
    <property type="entry name" value="NAD(P)-binding Rossmann-fold domains"/>
    <property type="match status" value="1"/>
</dbReference>
<dbReference type="GO" id="GO:0070403">
    <property type="term" value="F:NAD+ binding"/>
    <property type="evidence" value="ECO:0007669"/>
    <property type="project" value="InterPro"/>
</dbReference>
<dbReference type="InterPro" id="IPR036291">
    <property type="entry name" value="NAD(P)-bd_dom_sf"/>
</dbReference>
<keyword evidence="6" id="KW-0560">Oxidoreductase</keyword>
<reference evidence="13 14" key="2">
    <citation type="submission" date="2018-05" db="EMBL/GenBank/DDBJ databases">
        <authorList>
            <person name="Lanie J.A."/>
            <person name="Ng W.-L."/>
            <person name="Kazmierczak K.M."/>
            <person name="Andrzejewski T.M."/>
            <person name="Davidsen T.M."/>
            <person name="Wayne K.J."/>
            <person name="Tettelin H."/>
            <person name="Glass J.I."/>
            <person name="Rusch D."/>
            <person name="Podicherti R."/>
            <person name="Tsui H.-C.T."/>
            <person name="Winkler M.E."/>
        </authorList>
    </citation>
    <scope>NUCLEOTIDE SEQUENCE [LARGE SCALE GENOMIC DNA]</scope>
    <source>
        <strain evidence="13 14">YBY</strain>
    </source>
</reference>